<keyword evidence="3" id="KW-1133">Transmembrane helix</keyword>
<name>A0AA35SXZ0_GEOBA</name>
<keyword evidence="3" id="KW-0812">Transmembrane</keyword>
<dbReference type="EMBL" id="CASHTH010002927">
    <property type="protein sequence ID" value="CAI8037342.1"/>
    <property type="molecule type" value="Genomic_DNA"/>
</dbReference>
<accession>A0AA35SXZ0</accession>
<evidence type="ECO:0000256" key="1">
    <source>
        <dbReference type="SAM" id="Coils"/>
    </source>
</evidence>
<proteinExistence type="predicted"/>
<dbReference type="Pfam" id="PF00435">
    <property type="entry name" value="Spectrin"/>
    <property type="match status" value="2"/>
</dbReference>
<gene>
    <name evidence="4" type="ORF">GBAR_LOCUS20869</name>
</gene>
<dbReference type="PANTHER" id="PTHR12268">
    <property type="entry name" value="E3 UBIQUITIN-PROTEIN LIGASE KCMF1"/>
    <property type="match status" value="1"/>
</dbReference>
<reference evidence="4" key="1">
    <citation type="submission" date="2023-03" db="EMBL/GenBank/DDBJ databases">
        <authorList>
            <person name="Steffen K."/>
            <person name="Cardenas P."/>
        </authorList>
    </citation>
    <scope>NUCLEOTIDE SEQUENCE</scope>
</reference>
<keyword evidence="3" id="KW-0472">Membrane</keyword>
<evidence type="ECO:0000256" key="3">
    <source>
        <dbReference type="SAM" id="Phobius"/>
    </source>
</evidence>
<evidence type="ECO:0000313" key="4">
    <source>
        <dbReference type="EMBL" id="CAI8037342.1"/>
    </source>
</evidence>
<protein>
    <submittedName>
        <fullName evidence="4">Microtubule-actin cross-linking factor 1, isoforms 1/2/3/5</fullName>
    </submittedName>
</protein>
<dbReference type="GO" id="GO:0005886">
    <property type="term" value="C:plasma membrane"/>
    <property type="evidence" value="ECO:0007669"/>
    <property type="project" value="TreeGrafter"/>
</dbReference>
<keyword evidence="5" id="KW-1185">Reference proteome</keyword>
<dbReference type="InterPro" id="IPR050774">
    <property type="entry name" value="KCMF1/Dystrophin"/>
</dbReference>
<keyword evidence="1" id="KW-0175">Coiled coil</keyword>
<feature type="compositionally biased region" description="Acidic residues" evidence="2">
    <location>
        <begin position="611"/>
        <end position="623"/>
    </location>
</feature>
<evidence type="ECO:0000313" key="5">
    <source>
        <dbReference type="Proteomes" id="UP001174909"/>
    </source>
</evidence>
<dbReference type="PANTHER" id="PTHR12268:SF18">
    <property type="entry name" value="DYSTROTELIN"/>
    <property type="match status" value="1"/>
</dbReference>
<dbReference type="GO" id="GO:0099536">
    <property type="term" value="P:synaptic signaling"/>
    <property type="evidence" value="ECO:0007669"/>
    <property type="project" value="TreeGrafter"/>
</dbReference>
<dbReference type="AlphaFoldDB" id="A0AA35SXZ0"/>
<dbReference type="SMART" id="SM00150">
    <property type="entry name" value="SPEC"/>
    <property type="match status" value="6"/>
</dbReference>
<dbReference type="CDD" id="cd00176">
    <property type="entry name" value="SPEC"/>
    <property type="match status" value="1"/>
</dbReference>
<dbReference type="Gene3D" id="1.20.58.60">
    <property type="match status" value="5"/>
</dbReference>
<dbReference type="GO" id="GO:0045202">
    <property type="term" value="C:synapse"/>
    <property type="evidence" value="ECO:0007669"/>
    <property type="project" value="GOC"/>
</dbReference>
<feature type="transmembrane region" description="Helical" evidence="3">
    <location>
        <begin position="1097"/>
        <end position="1116"/>
    </location>
</feature>
<sequence>MVSWSVLPPTCLLKVRKVYYFLSPTADLSGMVDRVEVLLVMVGECEGVMEEGEGRMSGCGPIGADPDRLVQQQEILDTLDGELMEKKKVPEDLRTEVMNIIRDCAEGSGAELRGRLEDLQNRFDGLCGTCYEAKELCEEATADMQTYKKSEKIFLDWLEKASNKLGERTAAKKPIGIIHSEAEDFSDFMKEMEQHSEEYGQLRCLGNRLAAKYKPSDALDEMMSSLHHQWEEFVSKLFGHLEKLHSLAMKWDGYERDVKNLLNWIMSEANRFSGEVTSRGDKGVEDHIHSCKLFSETLEGKKEDVTQIQSLADELRLEDGEKTNGTCDVDSRWNDVNQHWTSLCKLLLETLIRLEATYAELQHLLMIRSDEFDWLEHSEREAAEQRCCHGDVGRVEEEIVRHQQLLSEVEGHSNEAEFIQETVEFLLEHTSLPGREDVKLKAADFSHRYGDLLKTLKTYVGNLEESVPLWNEFNAVSQEFGEWLDHAHLQLTSDLTQPGNAIVTETSLRNVELLQEELAGHEGTLDTLRALTESLSQLIPSEDKEYVCELRDELVERTGDVAEQTRDRSETLEQRLKSWQVFPVAEAQAVQAFLQQVQVAMEEGSEGREEGEGEGEEREVEEEVSYEHLQEKLRRLEELQRLQQSNRDKLSTINQSVESPEVQAALQRNPDISKERSNLLQGWSSMSEALVRRITAMKARADMMREVEGALGRVCECVREFGEDVEKPLPPPPLLGASRDEILERQTALCAKCQEEMTGLNNLFDRFSTSPELEIPVRTTDRAATARKDFEVASERAEQKAELVARQLEMWAELKSLLPRLFGWLRGALSELSCLRKIPDFVTEFSSLESRMEDLREQVSDNADGVHRLQALAEEQLASDDHPGVREMKKKLSRVEEKWQALNEGVESLVVAVAPWKEMTDRFDELLDWFDRFRERVRRDLSNLEQEEENSANMSDYIVALKDHLLKMEQQGEALAQLTNQSAELLSGDVCSRHGPAAELREQISELEDMWAGEEEVLRQSLCDVEEKEAEWKRVAVSSIRQLSLLSLNISSKDEALFAREREIERQREEIEELKRSLRTQPVAPPTQQQSSFCRKFFLFLLVFFLLVLAFLSLFYHDVGSHLELSPLIFEISKAPYKPI</sequence>
<dbReference type="InterPro" id="IPR018159">
    <property type="entry name" value="Spectrin/alpha-actinin"/>
</dbReference>
<dbReference type="InterPro" id="IPR002017">
    <property type="entry name" value="Spectrin_repeat"/>
</dbReference>
<dbReference type="Proteomes" id="UP001174909">
    <property type="component" value="Unassembled WGS sequence"/>
</dbReference>
<evidence type="ECO:0000256" key="2">
    <source>
        <dbReference type="SAM" id="MobiDB-lite"/>
    </source>
</evidence>
<feature type="coiled-coil region" evidence="1">
    <location>
        <begin position="930"/>
        <end position="1017"/>
    </location>
</feature>
<comment type="caution">
    <text evidence="4">The sequence shown here is derived from an EMBL/GenBank/DDBJ whole genome shotgun (WGS) entry which is preliminary data.</text>
</comment>
<feature type="region of interest" description="Disordered" evidence="2">
    <location>
        <begin position="602"/>
        <end position="623"/>
    </location>
</feature>
<organism evidence="4 5">
    <name type="scientific">Geodia barretti</name>
    <name type="common">Barrett's horny sponge</name>
    <dbReference type="NCBI Taxonomy" id="519541"/>
    <lineage>
        <taxon>Eukaryota</taxon>
        <taxon>Metazoa</taxon>
        <taxon>Porifera</taxon>
        <taxon>Demospongiae</taxon>
        <taxon>Heteroscleromorpha</taxon>
        <taxon>Tetractinellida</taxon>
        <taxon>Astrophorina</taxon>
        <taxon>Geodiidae</taxon>
        <taxon>Geodia</taxon>
    </lineage>
</organism>
<dbReference type="SUPFAM" id="SSF46966">
    <property type="entry name" value="Spectrin repeat"/>
    <property type="match status" value="5"/>
</dbReference>